<proteinExistence type="predicted"/>
<reference evidence="2" key="1">
    <citation type="journal article" date="2014" name="Int. J. Syst. Evol. Microbiol.">
        <title>Complete genome sequence of Corynebacterium casei LMG S-19264T (=DSM 44701T), isolated from a smear-ripened cheese.</title>
        <authorList>
            <consortium name="US DOE Joint Genome Institute (JGI-PGF)"/>
            <person name="Walter F."/>
            <person name="Albersmeier A."/>
            <person name="Kalinowski J."/>
            <person name="Ruckert C."/>
        </authorList>
    </citation>
    <scope>NUCLEOTIDE SEQUENCE</scope>
    <source>
        <strain evidence="2">JCM 3035</strain>
    </source>
</reference>
<dbReference type="EMBL" id="BMPQ01000004">
    <property type="protein sequence ID" value="GGK58762.1"/>
    <property type="molecule type" value="Genomic_DNA"/>
</dbReference>
<protein>
    <submittedName>
        <fullName evidence="2">Uncharacterized protein</fullName>
    </submittedName>
</protein>
<name>A0A917QMM3_9ACTN</name>
<reference evidence="2" key="2">
    <citation type="submission" date="2020-09" db="EMBL/GenBank/DDBJ databases">
        <authorList>
            <person name="Sun Q."/>
            <person name="Ohkuma M."/>
        </authorList>
    </citation>
    <scope>NUCLEOTIDE SEQUENCE</scope>
    <source>
        <strain evidence="2">JCM 3035</strain>
    </source>
</reference>
<accession>A0A917QMM3</accession>
<keyword evidence="3" id="KW-1185">Reference proteome</keyword>
<comment type="caution">
    <text evidence="2">The sequence shown here is derived from an EMBL/GenBank/DDBJ whole genome shotgun (WGS) entry which is preliminary data.</text>
</comment>
<evidence type="ECO:0000313" key="2">
    <source>
        <dbReference type="EMBL" id="GGK58762.1"/>
    </source>
</evidence>
<feature type="compositionally biased region" description="Polar residues" evidence="1">
    <location>
        <begin position="18"/>
        <end position="30"/>
    </location>
</feature>
<evidence type="ECO:0000256" key="1">
    <source>
        <dbReference type="SAM" id="MobiDB-lite"/>
    </source>
</evidence>
<organism evidence="2 3">
    <name type="scientific">Streptomyces flaveus</name>
    <dbReference type="NCBI Taxonomy" id="66370"/>
    <lineage>
        <taxon>Bacteria</taxon>
        <taxon>Bacillati</taxon>
        <taxon>Actinomycetota</taxon>
        <taxon>Actinomycetes</taxon>
        <taxon>Kitasatosporales</taxon>
        <taxon>Streptomycetaceae</taxon>
        <taxon>Streptomyces</taxon>
        <taxon>Streptomyces aurantiacus group</taxon>
    </lineage>
</organism>
<sequence>MDTPAVRPLRGKAVRANQLVTSPDTASPSVAATPDDTTHAVMHSASKAVSGPPLTPAAKFIRKSPHGSATHNATD</sequence>
<dbReference type="AlphaFoldDB" id="A0A917QMM3"/>
<feature type="region of interest" description="Disordered" evidence="1">
    <location>
        <begin position="1"/>
        <end position="75"/>
    </location>
</feature>
<gene>
    <name evidence="2" type="ORF">GCM10010094_18810</name>
</gene>
<evidence type="ECO:0000313" key="3">
    <source>
        <dbReference type="Proteomes" id="UP000637788"/>
    </source>
</evidence>
<dbReference type="Proteomes" id="UP000637788">
    <property type="component" value="Unassembled WGS sequence"/>
</dbReference>